<dbReference type="EMBL" id="WJBH02000002">
    <property type="protein sequence ID" value="KAI9562808.1"/>
    <property type="molecule type" value="Genomic_DNA"/>
</dbReference>
<sequence>MELTEVGFCFLEILYIVIAVLGAVARPLTQQDSRANNQVILSYKTDTHSRHETGIPGRSVQGFYSYISDGRWYKVTYQADERGYRARTEIMPRHIYDPVVNSPAVQVSNSVTEVTPVVQTVETVTHKEDIPDQERISKEVTTIKTVDVIVRDTEKVSKETSLPVLINNEPAVSIHVPLFTKVYTLKNANHSEPKRRKTKNGSSQIFRYKLAYLPSYGVW</sequence>
<evidence type="ECO:0000313" key="3">
    <source>
        <dbReference type="Proteomes" id="UP000820818"/>
    </source>
</evidence>
<evidence type="ECO:0000256" key="1">
    <source>
        <dbReference type="SAM" id="Phobius"/>
    </source>
</evidence>
<dbReference type="InterPro" id="IPR000618">
    <property type="entry name" value="Insect_cuticle"/>
</dbReference>
<dbReference type="Pfam" id="PF00379">
    <property type="entry name" value="Chitin_bind_4"/>
    <property type="match status" value="1"/>
</dbReference>
<feature type="transmembrane region" description="Helical" evidence="1">
    <location>
        <begin position="6"/>
        <end position="25"/>
    </location>
</feature>
<keyword evidence="1" id="KW-0472">Membrane</keyword>
<organism evidence="2 3">
    <name type="scientific">Daphnia sinensis</name>
    <dbReference type="NCBI Taxonomy" id="1820382"/>
    <lineage>
        <taxon>Eukaryota</taxon>
        <taxon>Metazoa</taxon>
        <taxon>Ecdysozoa</taxon>
        <taxon>Arthropoda</taxon>
        <taxon>Crustacea</taxon>
        <taxon>Branchiopoda</taxon>
        <taxon>Diplostraca</taxon>
        <taxon>Cladocera</taxon>
        <taxon>Anomopoda</taxon>
        <taxon>Daphniidae</taxon>
        <taxon>Daphnia</taxon>
        <taxon>Daphnia similis group</taxon>
    </lineage>
</organism>
<evidence type="ECO:0000313" key="2">
    <source>
        <dbReference type="EMBL" id="KAI9562808.1"/>
    </source>
</evidence>
<proteinExistence type="predicted"/>
<gene>
    <name evidence="2" type="ORF">GHT06_010263</name>
</gene>
<keyword evidence="1" id="KW-0812">Transmembrane</keyword>
<accession>A0AAD5LI90</accession>
<protein>
    <submittedName>
        <fullName evidence="2">Uncharacterized protein</fullName>
    </submittedName>
</protein>
<dbReference type="AlphaFoldDB" id="A0AAD5LI90"/>
<name>A0AAD5LI90_9CRUS</name>
<keyword evidence="3" id="KW-1185">Reference proteome</keyword>
<reference evidence="2 3" key="1">
    <citation type="submission" date="2022-05" db="EMBL/GenBank/DDBJ databases">
        <title>A multi-omics perspective on studying reproductive biology in Daphnia sinensis.</title>
        <authorList>
            <person name="Jia J."/>
        </authorList>
    </citation>
    <scope>NUCLEOTIDE SEQUENCE [LARGE SCALE GENOMIC DNA]</scope>
    <source>
        <strain evidence="2 3">WSL</strain>
    </source>
</reference>
<comment type="caution">
    <text evidence="2">The sequence shown here is derived from an EMBL/GenBank/DDBJ whole genome shotgun (WGS) entry which is preliminary data.</text>
</comment>
<keyword evidence="1" id="KW-1133">Transmembrane helix</keyword>
<dbReference type="Proteomes" id="UP000820818">
    <property type="component" value="Linkage Group LG2"/>
</dbReference>